<evidence type="ECO:0000313" key="3">
    <source>
        <dbReference type="Proteomes" id="UP000270411"/>
    </source>
</evidence>
<dbReference type="AlphaFoldDB" id="A0A3G8H6I1"/>
<keyword evidence="1" id="KW-0812">Transmembrane</keyword>
<reference evidence="3" key="1">
    <citation type="submission" date="2018-11" db="EMBL/GenBank/DDBJ databases">
        <title>FDA dAtabase for Regulatory Grade micrObial Sequences (FDA-ARGOS): Supporting development and validation of Infectious Disease Dx tests.</title>
        <authorList>
            <person name="Goldberg B."/>
            <person name="Campos J."/>
            <person name="Tallon L."/>
            <person name="Sadzewicz L."/>
            <person name="Zhao X."/>
            <person name="Vavikolanu K."/>
            <person name="Mehta A."/>
            <person name="Aluvathingal J."/>
            <person name="Nadendla S."/>
            <person name="Geyer C."/>
            <person name="Nandy P."/>
            <person name="Yan Y."/>
            <person name="Sichtig H."/>
        </authorList>
    </citation>
    <scope>NUCLEOTIDE SEQUENCE [LARGE SCALE GENOMIC DNA]</scope>
    <source>
        <strain evidence="3">FDAARGOS_614</strain>
    </source>
</reference>
<dbReference type="Proteomes" id="UP000270411">
    <property type="component" value="Chromosome 2"/>
</dbReference>
<evidence type="ECO:0000313" key="2">
    <source>
        <dbReference type="EMBL" id="AZG16026.1"/>
    </source>
</evidence>
<proteinExistence type="predicted"/>
<feature type="transmembrane region" description="Helical" evidence="1">
    <location>
        <begin position="81"/>
        <end position="100"/>
    </location>
</feature>
<sequence length="103" mass="11450">MKHPVDRLIAGIFLTVVTTVVAMLLLSVIPVAEMNEGRNIWHLLIGVTIAACICLPRPILMRTYWRERYPFVLDDELNNMLLGRLIGLACGAMAGMFVLAKIA</sequence>
<evidence type="ECO:0000256" key="1">
    <source>
        <dbReference type="SAM" id="Phobius"/>
    </source>
</evidence>
<gene>
    <name evidence="2" type="ORF">EHF44_21605</name>
</gene>
<dbReference type="RefSeq" id="WP_124685757.1">
    <property type="nucleotide sequence ID" value="NZ_CP033970.1"/>
</dbReference>
<keyword evidence="1" id="KW-0472">Membrane</keyword>
<keyword evidence="1" id="KW-1133">Transmembrane helix</keyword>
<protein>
    <submittedName>
        <fullName evidence="2">Uncharacterized protein</fullName>
    </submittedName>
</protein>
<name>A0A3G8H6I1_9BURK</name>
<dbReference type="OrthoDB" id="9102487at2"/>
<accession>A0A3G8H6I1</accession>
<dbReference type="KEGG" id="cpau:EHF44_21605"/>
<feature type="transmembrane region" description="Helical" evidence="1">
    <location>
        <begin position="40"/>
        <end position="60"/>
    </location>
</feature>
<organism evidence="2 3">
    <name type="scientific">Cupriavidus pauculus</name>
    <dbReference type="NCBI Taxonomy" id="82633"/>
    <lineage>
        <taxon>Bacteria</taxon>
        <taxon>Pseudomonadati</taxon>
        <taxon>Pseudomonadota</taxon>
        <taxon>Betaproteobacteria</taxon>
        <taxon>Burkholderiales</taxon>
        <taxon>Burkholderiaceae</taxon>
        <taxon>Cupriavidus</taxon>
    </lineage>
</organism>
<dbReference type="EMBL" id="CP033970">
    <property type="protein sequence ID" value="AZG16026.1"/>
    <property type="molecule type" value="Genomic_DNA"/>
</dbReference>
<feature type="transmembrane region" description="Helical" evidence="1">
    <location>
        <begin position="7"/>
        <end position="28"/>
    </location>
</feature>